<evidence type="ECO:0000313" key="12">
    <source>
        <dbReference type="Proteomes" id="UP000254400"/>
    </source>
</evidence>
<dbReference type="GO" id="GO:0005829">
    <property type="term" value="C:cytosol"/>
    <property type="evidence" value="ECO:0007669"/>
    <property type="project" value="TreeGrafter"/>
</dbReference>
<keyword evidence="6" id="KW-1015">Disulfide bond</keyword>
<dbReference type="PANTHER" id="PTHR10196">
    <property type="entry name" value="SUGAR KINASE"/>
    <property type="match status" value="1"/>
</dbReference>
<dbReference type="GO" id="GO:0004370">
    <property type="term" value="F:glycerol kinase activity"/>
    <property type="evidence" value="ECO:0007669"/>
    <property type="project" value="TreeGrafter"/>
</dbReference>
<dbReference type="AlphaFoldDB" id="A0A378Y6G9"/>
<evidence type="ECO:0000259" key="9">
    <source>
        <dbReference type="Pfam" id="PF00370"/>
    </source>
</evidence>
<gene>
    <name evidence="11" type="primary">rhaB_2</name>
    <name evidence="11" type="ORF">NCTC10343_05407</name>
</gene>
<evidence type="ECO:0000259" key="10">
    <source>
        <dbReference type="Pfam" id="PF02782"/>
    </source>
</evidence>
<evidence type="ECO:0000256" key="4">
    <source>
        <dbReference type="ARBA" id="ARBA00022777"/>
    </source>
</evidence>
<dbReference type="Gene3D" id="3.30.420.40">
    <property type="match status" value="2"/>
</dbReference>
<keyword evidence="2 11" id="KW-0808">Transferase</keyword>
<dbReference type="InterPro" id="IPR018485">
    <property type="entry name" value="FGGY_C"/>
</dbReference>
<dbReference type="GO" id="GO:0006071">
    <property type="term" value="P:glycerol metabolic process"/>
    <property type="evidence" value="ECO:0007669"/>
    <property type="project" value="TreeGrafter"/>
</dbReference>
<sequence>MNNYLAVDIGASSGRLVSATLQGEQIHLQELHRFNNSFTERNGHDYWNIDNLFDEIIQGLQKAKQNGIDSCTLGIDTWAVDYVLLNKEGHRIHEVYAYRDARTLHAPDKLHQLTSREEVYEKTGIQELNFNTLYQLFVHDREQLAQADKILMVPDYLYYRLTGIMVNEMTNASTMQLLNVNTREFDEDLLSLLQLRRNQFSELAEPGRVLGSILPELVQKYDLPDCQLILVPTHDTASAVAGVPSSREESWAYISSGTWSLLGMERSQPLNTKTAMQANYTNEWGAYGTYRFLKNIMGLWMIQEVRREGGSAHSFAELAQLASAETPFVSLVLCNQSSFLNPDSMTLEIQRFCEKTGQPVPRTPGSLARCIFDSLALSYRDALHELQHLTDETITRLHIVGGGANNELLCQLTADLLEIEVQAGPSESTAIGNIIVQLISSGALGDLKAAGRTIANSFPTRLYEPQPVEGIGELLDRWERLKIQATPLFTYLNKGVKP</sequence>
<dbReference type="EC" id="2.7.1.5" evidence="8"/>
<protein>
    <recommendedName>
        <fullName evidence="8">Rhamnulokinase</fullName>
        <ecNumber evidence="8">2.7.1.5</ecNumber>
    </recommendedName>
</protein>
<dbReference type="CDD" id="cd07771">
    <property type="entry name" value="ASKHA_NBD_FGGY_RhaB-like"/>
    <property type="match status" value="1"/>
</dbReference>
<proteinExistence type="inferred from homology"/>
<accession>A0A378Y6G9</accession>
<keyword evidence="3" id="KW-0547">Nucleotide-binding</keyword>
<feature type="domain" description="Carbohydrate kinase FGGY N-terminal" evidence="9">
    <location>
        <begin position="4"/>
        <end position="242"/>
    </location>
</feature>
<evidence type="ECO:0000256" key="6">
    <source>
        <dbReference type="ARBA" id="ARBA00023157"/>
    </source>
</evidence>
<keyword evidence="4 11" id="KW-0418">Kinase</keyword>
<dbReference type="InterPro" id="IPR000577">
    <property type="entry name" value="Carb_kinase_FGGY"/>
</dbReference>
<organism evidence="11 12">
    <name type="scientific">Paenibacillus polymyxa</name>
    <name type="common">Bacillus polymyxa</name>
    <dbReference type="NCBI Taxonomy" id="1406"/>
    <lineage>
        <taxon>Bacteria</taxon>
        <taxon>Bacillati</taxon>
        <taxon>Bacillota</taxon>
        <taxon>Bacilli</taxon>
        <taxon>Bacillales</taxon>
        <taxon>Paenibacillaceae</taxon>
        <taxon>Paenibacillus</taxon>
    </lineage>
</organism>
<dbReference type="GeneID" id="93348702"/>
<dbReference type="PIRSF" id="PIRSF000538">
    <property type="entry name" value="GlpK"/>
    <property type="match status" value="1"/>
</dbReference>
<keyword evidence="7" id="KW-0684">Rhamnose metabolism</keyword>
<dbReference type="Pfam" id="PF00370">
    <property type="entry name" value="FGGY_N"/>
    <property type="match status" value="1"/>
</dbReference>
<evidence type="ECO:0000256" key="3">
    <source>
        <dbReference type="ARBA" id="ARBA00022741"/>
    </source>
</evidence>
<evidence type="ECO:0000256" key="8">
    <source>
        <dbReference type="NCBIfam" id="TIGR02627"/>
    </source>
</evidence>
<dbReference type="GO" id="GO:0008993">
    <property type="term" value="F:rhamnulokinase activity"/>
    <property type="evidence" value="ECO:0007669"/>
    <property type="project" value="UniProtKB-UniRule"/>
</dbReference>
<dbReference type="PANTHER" id="PTHR10196:SF93">
    <property type="entry name" value="L-RHAMNULOKINASE"/>
    <property type="match status" value="1"/>
</dbReference>
<dbReference type="SUPFAM" id="SSF53067">
    <property type="entry name" value="Actin-like ATPase domain"/>
    <property type="match status" value="2"/>
</dbReference>
<dbReference type="NCBIfam" id="TIGR02627">
    <property type="entry name" value="rhamnulo_kin"/>
    <property type="match status" value="1"/>
</dbReference>
<dbReference type="InterPro" id="IPR043129">
    <property type="entry name" value="ATPase_NBD"/>
</dbReference>
<dbReference type="EMBL" id="UGSC01000001">
    <property type="protein sequence ID" value="SUA72448.1"/>
    <property type="molecule type" value="Genomic_DNA"/>
</dbReference>
<evidence type="ECO:0000256" key="7">
    <source>
        <dbReference type="ARBA" id="ARBA00023308"/>
    </source>
</evidence>
<evidence type="ECO:0000256" key="1">
    <source>
        <dbReference type="ARBA" id="ARBA00009156"/>
    </source>
</evidence>
<dbReference type="Proteomes" id="UP000254400">
    <property type="component" value="Unassembled WGS sequence"/>
</dbReference>
<reference evidence="11 12" key="1">
    <citation type="submission" date="2018-06" db="EMBL/GenBank/DDBJ databases">
        <authorList>
            <consortium name="Pathogen Informatics"/>
            <person name="Doyle S."/>
        </authorList>
    </citation>
    <scope>NUCLEOTIDE SEQUENCE [LARGE SCALE GENOMIC DNA]</scope>
    <source>
        <strain evidence="11 12">NCTC10343</strain>
    </source>
</reference>
<dbReference type="RefSeq" id="WP_019688998.1">
    <property type="nucleotide sequence ID" value="NZ_CP036496.1"/>
</dbReference>
<name>A0A378Y6G9_PAEPO</name>
<evidence type="ECO:0000313" key="11">
    <source>
        <dbReference type="EMBL" id="SUA72448.1"/>
    </source>
</evidence>
<feature type="domain" description="Carbohydrate kinase FGGY C-terminal" evidence="10">
    <location>
        <begin position="252"/>
        <end position="440"/>
    </location>
</feature>
<dbReference type="InterPro" id="IPR013449">
    <property type="entry name" value="Rhamnulokinase"/>
</dbReference>
<evidence type="ECO:0000256" key="2">
    <source>
        <dbReference type="ARBA" id="ARBA00022679"/>
    </source>
</evidence>
<dbReference type="InterPro" id="IPR018484">
    <property type="entry name" value="FGGY_N"/>
</dbReference>
<keyword evidence="5" id="KW-0067">ATP-binding</keyword>
<dbReference type="GO" id="GO:0019301">
    <property type="term" value="P:rhamnose catabolic process"/>
    <property type="evidence" value="ECO:0007669"/>
    <property type="project" value="UniProtKB-UniRule"/>
</dbReference>
<dbReference type="Pfam" id="PF02782">
    <property type="entry name" value="FGGY_C"/>
    <property type="match status" value="1"/>
</dbReference>
<dbReference type="GO" id="GO:0005524">
    <property type="term" value="F:ATP binding"/>
    <property type="evidence" value="ECO:0007669"/>
    <property type="project" value="UniProtKB-KW"/>
</dbReference>
<evidence type="ECO:0000256" key="5">
    <source>
        <dbReference type="ARBA" id="ARBA00022840"/>
    </source>
</evidence>
<comment type="similarity">
    <text evidence="1">Belongs to the FGGY kinase family.</text>
</comment>